<dbReference type="InterPro" id="IPR008538">
    <property type="entry name" value="Uma2"/>
</dbReference>
<evidence type="ECO:0000313" key="2">
    <source>
        <dbReference type="EMBL" id="GHJ29016.1"/>
    </source>
</evidence>
<dbReference type="EMBL" id="BNEK01000003">
    <property type="protein sequence ID" value="GHJ29016.1"/>
    <property type="molecule type" value="Genomic_DNA"/>
</dbReference>
<dbReference type="RefSeq" id="WP_030831540.1">
    <property type="nucleotide sequence ID" value="NZ_BNEK01000003.1"/>
</dbReference>
<feature type="domain" description="Putative restriction endonuclease" evidence="1">
    <location>
        <begin position="20"/>
        <end position="158"/>
    </location>
</feature>
<dbReference type="Pfam" id="PF05685">
    <property type="entry name" value="Uma2"/>
    <property type="match status" value="1"/>
</dbReference>
<dbReference type="PANTHER" id="PTHR35400:SF3">
    <property type="entry name" value="SLL1072 PROTEIN"/>
    <property type="match status" value="1"/>
</dbReference>
<gene>
    <name evidence="2" type="ORF">TPA0910_34490</name>
</gene>
<dbReference type="InterPro" id="IPR011335">
    <property type="entry name" value="Restrct_endonuc-II-like"/>
</dbReference>
<evidence type="ECO:0000313" key="3">
    <source>
        <dbReference type="Proteomes" id="UP001054854"/>
    </source>
</evidence>
<dbReference type="PANTHER" id="PTHR35400">
    <property type="entry name" value="SLR1083 PROTEIN"/>
    <property type="match status" value="1"/>
</dbReference>
<keyword evidence="3" id="KW-1185">Reference proteome</keyword>
<organism evidence="2 3">
    <name type="scientific">Streptomyces hygroscopicus</name>
    <dbReference type="NCBI Taxonomy" id="1912"/>
    <lineage>
        <taxon>Bacteria</taxon>
        <taxon>Bacillati</taxon>
        <taxon>Actinomycetota</taxon>
        <taxon>Actinomycetes</taxon>
        <taxon>Kitasatosporales</taxon>
        <taxon>Streptomycetaceae</taxon>
        <taxon>Streptomyces</taxon>
        <taxon>Streptomyces violaceusniger group</taxon>
    </lineage>
</organism>
<accession>A0ABQ3U184</accession>
<dbReference type="InterPro" id="IPR012296">
    <property type="entry name" value="Nuclease_put_TT1808"/>
</dbReference>
<evidence type="ECO:0000259" key="1">
    <source>
        <dbReference type="Pfam" id="PF05685"/>
    </source>
</evidence>
<sequence length="196" mass="22082">MSAAPLPDWVIPPPGGFTAEDLLRLPELPPHTELIDGSLVFVSPQEKWHSRVINLLVAELDRQAPDGLRADREMTVRLAKRQAPEPDVVVVTSEAYDRDEPSTYYVPEDVVLAVEAVSPDSEERDRDTKPRKYAKAGIQHYWRVENDRGRTVVYVYERDPANDCFALTGIHHNQLKCTAPFTIDIDLTSVGKRSAH</sequence>
<dbReference type="Gene3D" id="3.90.1570.10">
    <property type="entry name" value="tt1808, chain A"/>
    <property type="match status" value="1"/>
</dbReference>
<dbReference type="Proteomes" id="UP001054854">
    <property type="component" value="Unassembled WGS sequence"/>
</dbReference>
<dbReference type="GeneID" id="89482134"/>
<comment type="caution">
    <text evidence="2">The sequence shown here is derived from an EMBL/GenBank/DDBJ whole genome shotgun (WGS) entry which is preliminary data.</text>
</comment>
<dbReference type="SUPFAM" id="SSF52980">
    <property type="entry name" value="Restriction endonuclease-like"/>
    <property type="match status" value="1"/>
</dbReference>
<proteinExistence type="predicted"/>
<protein>
    <recommendedName>
        <fullName evidence="1">Putative restriction endonuclease domain-containing protein</fullName>
    </recommendedName>
</protein>
<dbReference type="CDD" id="cd06260">
    <property type="entry name" value="DUF820-like"/>
    <property type="match status" value="1"/>
</dbReference>
<name>A0ABQ3U184_STRHY</name>
<reference evidence="2" key="1">
    <citation type="submission" date="2024-05" db="EMBL/GenBank/DDBJ databases">
        <title>Whole genome shotgun sequence of Streptomyces hygroscopicus NBRC 113678.</title>
        <authorList>
            <person name="Komaki H."/>
            <person name="Tamura T."/>
        </authorList>
    </citation>
    <scope>NUCLEOTIDE SEQUENCE</scope>
    <source>
        <strain evidence="2">N11-34</strain>
    </source>
</reference>